<evidence type="ECO:0000313" key="2">
    <source>
        <dbReference type="EMBL" id="MPN27966.1"/>
    </source>
</evidence>
<feature type="region of interest" description="Disordered" evidence="1">
    <location>
        <begin position="133"/>
        <end position="168"/>
    </location>
</feature>
<protein>
    <submittedName>
        <fullName evidence="2">Uncharacterized protein</fullName>
    </submittedName>
</protein>
<feature type="compositionally biased region" description="Acidic residues" evidence="1">
    <location>
        <begin position="151"/>
        <end position="161"/>
    </location>
</feature>
<comment type="caution">
    <text evidence="2">The sequence shown here is derived from an EMBL/GenBank/DDBJ whole genome shotgun (WGS) entry which is preliminary data.</text>
</comment>
<dbReference type="EMBL" id="VSSQ01078049">
    <property type="protein sequence ID" value="MPN27966.1"/>
    <property type="molecule type" value="Genomic_DNA"/>
</dbReference>
<name>A0A645GP59_9ZZZZ</name>
<organism evidence="2">
    <name type="scientific">bioreactor metagenome</name>
    <dbReference type="NCBI Taxonomy" id="1076179"/>
    <lineage>
        <taxon>unclassified sequences</taxon>
        <taxon>metagenomes</taxon>
        <taxon>ecological metagenomes</taxon>
    </lineage>
</organism>
<evidence type="ECO:0000256" key="1">
    <source>
        <dbReference type="SAM" id="MobiDB-lite"/>
    </source>
</evidence>
<reference evidence="2" key="1">
    <citation type="submission" date="2019-08" db="EMBL/GenBank/DDBJ databases">
        <authorList>
            <person name="Kucharzyk K."/>
            <person name="Murdoch R.W."/>
            <person name="Higgins S."/>
            <person name="Loffler F."/>
        </authorList>
    </citation>
    <scope>NUCLEOTIDE SEQUENCE</scope>
</reference>
<sequence>MANESLKQLFRGFRRIRKERADAPALRRGTQDAVAGYITRGVADGQSGRSGLPKPGTEKCLPMRAEVRGVIAGQCIEGDFRRGHDNFVRRGRRSVAGNAAAADMMVMPDETAFPVIFLLGQHAVESGNPFARKAAGGVPDSDAEPVAPEFGVDDVEAEEGESGSVTYC</sequence>
<gene>
    <name evidence="2" type="ORF">SDC9_175400</name>
</gene>
<accession>A0A645GP59</accession>
<dbReference type="AlphaFoldDB" id="A0A645GP59"/>
<proteinExistence type="predicted"/>